<feature type="domain" description="Glycosyl transferase family 1" evidence="1">
    <location>
        <begin position="127"/>
        <end position="286"/>
    </location>
</feature>
<dbReference type="EMBL" id="CP003382">
    <property type="protein sequence ID" value="AFZ66494.1"/>
    <property type="molecule type" value="Genomic_DNA"/>
</dbReference>
<protein>
    <submittedName>
        <fullName evidence="2">Glycosyltransferase</fullName>
    </submittedName>
</protein>
<dbReference type="CDD" id="cd03801">
    <property type="entry name" value="GT4_PimA-like"/>
    <property type="match status" value="1"/>
</dbReference>
<dbReference type="GO" id="GO:0016757">
    <property type="term" value="F:glycosyltransferase activity"/>
    <property type="evidence" value="ECO:0007669"/>
    <property type="project" value="InterPro"/>
</dbReference>
<dbReference type="InterPro" id="IPR050194">
    <property type="entry name" value="Glycosyltransferase_grp1"/>
</dbReference>
<dbReference type="Pfam" id="PF00534">
    <property type="entry name" value="Glycos_transf_1"/>
    <property type="match status" value="1"/>
</dbReference>
<dbReference type="PANTHER" id="PTHR45947:SF3">
    <property type="entry name" value="SULFOQUINOVOSYL TRANSFERASE SQD2"/>
    <property type="match status" value="1"/>
</dbReference>
<dbReference type="eggNOG" id="COG0438">
    <property type="taxonomic scope" value="Bacteria"/>
</dbReference>
<dbReference type="Gene3D" id="3.40.50.2000">
    <property type="entry name" value="Glycogen Phosphorylase B"/>
    <property type="match status" value="2"/>
</dbReference>
<evidence type="ECO:0000313" key="3">
    <source>
        <dbReference type="Proteomes" id="UP000010467"/>
    </source>
</evidence>
<dbReference type="KEGG" id="dpd:Deipe_0926"/>
<name>K9ZZ67_DEIPD</name>
<organism evidence="2 3">
    <name type="scientific">Deinococcus peraridilitoris (strain DSM 19664 / LMG 22246 / CIP 109416 / KR-200)</name>
    <dbReference type="NCBI Taxonomy" id="937777"/>
    <lineage>
        <taxon>Bacteria</taxon>
        <taxon>Thermotogati</taxon>
        <taxon>Deinococcota</taxon>
        <taxon>Deinococci</taxon>
        <taxon>Deinococcales</taxon>
        <taxon>Deinococcaceae</taxon>
        <taxon>Deinococcus</taxon>
    </lineage>
</organism>
<keyword evidence="2" id="KW-0808">Transferase</keyword>
<keyword evidence="3" id="KW-1185">Reference proteome</keyword>
<sequence length="317" mass="35534">MRYLPRPELTALLDKYDVVQCVTGSPAFGYAARDTKAPVLLQTATLIRNERRMLLQGRGLIPLLRRVMTEITARIDMLALARADVVQVENRWMDRELRRRFPTKVRFDPPGVDADFFHPMSLSERVLKDPYILSVGRFNDPRKNVSLLFRAYRQLRDQLHQAPRLVLAGKTMPRPVDLALLDELQLRPYVDLRPDVGMDELRMLYAQAQAFALSSDEEGLGLVLLEAMASGCPVVSTASGGPETMIAHGGTGLLVALNDPEALAGALQQLLQNPSLRNELSCRARKLVEERFSIQSAREHFLNEYRSSIARSGKGTA</sequence>
<dbReference type="STRING" id="937777.Deipe_0926"/>
<dbReference type="PANTHER" id="PTHR45947">
    <property type="entry name" value="SULFOQUINOVOSYL TRANSFERASE SQD2"/>
    <property type="match status" value="1"/>
</dbReference>
<accession>K9ZZ67</accession>
<dbReference type="SUPFAM" id="SSF53756">
    <property type="entry name" value="UDP-Glycosyltransferase/glycogen phosphorylase"/>
    <property type="match status" value="1"/>
</dbReference>
<dbReference type="HOGENOM" id="CLU_009583_2_5_0"/>
<dbReference type="PATRIC" id="fig|937777.3.peg.934"/>
<gene>
    <name evidence="2" type="ordered locus">Deipe_0926</name>
</gene>
<proteinExistence type="predicted"/>
<reference evidence="3" key="1">
    <citation type="submission" date="2012-03" db="EMBL/GenBank/DDBJ databases">
        <title>Complete sequence of chromosome of Deinococcus peraridilitoris DSM 19664.</title>
        <authorList>
            <person name="Lucas S."/>
            <person name="Copeland A."/>
            <person name="Lapidus A."/>
            <person name="Glavina del Rio T."/>
            <person name="Dalin E."/>
            <person name="Tice H."/>
            <person name="Bruce D."/>
            <person name="Goodwin L."/>
            <person name="Pitluck S."/>
            <person name="Peters L."/>
            <person name="Mikhailova N."/>
            <person name="Lu M."/>
            <person name="Kyrpides N."/>
            <person name="Mavromatis K."/>
            <person name="Ivanova N."/>
            <person name="Brettin T."/>
            <person name="Detter J.C."/>
            <person name="Han C."/>
            <person name="Larimer F."/>
            <person name="Land M."/>
            <person name="Hauser L."/>
            <person name="Markowitz V."/>
            <person name="Cheng J.-F."/>
            <person name="Hugenholtz P."/>
            <person name="Woyke T."/>
            <person name="Wu D."/>
            <person name="Pukall R."/>
            <person name="Steenblock K."/>
            <person name="Brambilla E."/>
            <person name="Klenk H.-P."/>
            <person name="Eisen J.A."/>
        </authorList>
    </citation>
    <scope>NUCLEOTIDE SEQUENCE [LARGE SCALE GENOMIC DNA]</scope>
    <source>
        <strain evidence="3">DSM 19664 / LMG 22246 / CIP 109416 / KR-200</strain>
    </source>
</reference>
<dbReference type="AlphaFoldDB" id="K9ZZ67"/>
<evidence type="ECO:0000313" key="2">
    <source>
        <dbReference type="EMBL" id="AFZ66494.1"/>
    </source>
</evidence>
<dbReference type="InterPro" id="IPR001296">
    <property type="entry name" value="Glyco_trans_1"/>
</dbReference>
<evidence type="ECO:0000259" key="1">
    <source>
        <dbReference type="Pfam" id="PF00534"/>
    </source>
</evidence>
<dbReference type="Proteomes" id="UP000010467">
    <property type="component" value="Chromosome"/>
</dbReference>